<name>A0A8J8NR57_HALGN</name>
<dbReference type="InterPro" id="IPR009000">
    <property type="entry name" value="Transl_B-barrel_sf"/>
</dbReference>
<dbReference type="CDD" id="cd01342">
    <property type="entry name" value="Translation_Factor_II_like"/>
    <property type="match status" value="1"/>
</dbReference>
<evidence type="ECO:0000256" key="1">
    <source>
        <dbReference type="ARBA" id="ARBA00007249"/>
    </source>
</evidence>
<organism evidence="7 8">
    <name type="scientific">Halteria grandinella</name>
    <dbReference type="NCBI Taxonomy" id="5974"/>
    <lineage>
        <taxon>Eukaryota</taxon>
        <taxon>Sar</taxon>
        <taxon>Alveolata</taxon>
        <taxon>Ciliophora</taxon>
        <taxon>Intramacronucleata</taxon>
        <taxon>Spirotrichea</taxon>
        <taxon>Stichotrichia</taxon>
        <taxon>Sporadotrichida</taxon>
        <taxon>Halteriidae</taxon>
        <taxon>Halteria</taxon>
    </lineage>
</organism>
<keyword evidence="3" id="KW-0342">GTP-binding</keyword>
<dbReference type="GO" id="GO:0003924">
    <property type="term" value="F:GTPase activity"/>
    <property type="evidence" value="ECO:0007669"/>
    <property type="project" value="InterPro"/>
</dbReference>
<dbReference type="SUPFAM" id="SSF52540">
    <property type="entry name" value="P-loop containing nucleoside triphosphate hydrolases"/>
    <property type="match status" value="1"/>
</dbReference>
<dbReference type="InterPro" id="IPR027417">
    <property type="entry name" value="P-loop_NTPase"/>
</dbReference>
<feature type="domain" description="GTP-eEF1A C-terminal" evidence="6">
    <location>
        <begin position="289"/>
        <end position="377"/>
    </location>
</feature>
<dbReference type="InterPro" id="IPR000795">
    <property type="entry name" value="T_Tr_GTP-bd_dom"/>
</dbReference>
<evidence type="ECO:0000313" key="7">
    <source>
        <dbReference type="EMBL" id="TNV78819.1"/>
    </source>
</evidence>
<dbReference type="SUPFAM" id="SSF50447">
    <property type="entry name" value="Translation proteins"/>
    <property type="match status" value="1"/>
</dbReference>
<dbReference type="OrthoDB" id="342024at2759"/>
<dbReference type="InterPro" id="IPR004161">
    <property type="entry name" value="EFTu-like_2"/>
</dbReference>
<keyword evidence="8" id="KW-1185">Reference proteome</keyword>
<accession>A0A8J8NR57</accession>
<dbReference type="EMBL" id="RRYP01009791">
    <property type="protein sequence ID" value="TNV78819.1"/>
    <property type="molecule type" value="Genomic_DNA"/>
</dbReference>
<dbReference type="Proteomes" id="UP000785679">
    <property type="component" value="Unassembled WGS sequence"/>
</dbReference>
<evidence type="ECO:0000256" key="2">
    <source>
        <dbReference type="ARBA" id="ARBA00022741"/>
    </source>
</evidence>
<reference evidence="7" key="1">
    <citation type="submission" date="2019-06" db="EMBL/GenBank/DDBJ databases">
        <authorList>
            <person name="Zheng W."/>
        </authorList>
    </citation>
    <scope>NUCLEOTIDE SEQUENCE</scope>
    <source>
        <strain evidence="7">QDHG01</strain>
    </source>
</reference>
<keyword evidence="2" id="KW-0547">Nucleotide-binding</keyword>
<evidence type="ECO:0000259" key="6">
    <source>
        <dbReference type="Pfam" id="PF22594"/>
    </source>
</evidence>
<dbReference type="Pfam" id="PF00009">
    <property type="entry name" value="GTP_EFTU"/>
    <property type="match status" value="1"/>
</dbReference>
<evidence type="ECO:0000313" key="8">
    <source>
        <dbReference type="Proteomes" id="UP000785679"/>
    </source>
</evidence>
<evidence type="ECO:0000256" key="3">
    <source>
        <dbReference type="ARBA" id="ARBA00023134"/>
    </source>
</evidence>
<sequence length="382" mass="43324">MVTNRQEKRLGMSVDFHKEFVHTENTVFQFTDCPGFPLYLNNLIKGMHGSQIAVFVVDVNGACLESSLWYFRDQIQATRAFGVNKMIFCVNKMDRKTVQWKQHYFEEICAAIKQLLDKMSIKKEYIKGIIPISSFHGDNLNSKSENMAWYSGPTLLQVLDSIQIQIPPKLATKPFKMTVMTDSFKIPMGTIVCGTVVQGLLKKGMKLYCESKNVGWIVLKIQCGQVDIKEASYGMQIGIQLQNAKRKDLMRGDILCAKMEYPIVAPPRFKTIKSLICEVIMTKMVIYSSKKQCATLHIHALRTNGMFIQLISKIAAKSGQIIENPENIGPYDIGTCKIDVTNSTRCRIWCTTYQENSLLGSIIIREDDQIVGMGIIKEIQFN</sequence>
<gene>
    <name evidence="7" type="ORF">FGO68_gene12637</name>
</gene>
<evidence type="ECO:0000259" key="5">
    <source>
        <dbReference type="Pfam" id="PF03144"/>
    </source>
</evidence>
<dbReference type="Pfam" id="PF22594">
    <property type="entry name" value="GTP-eEF1A_C"/>
    <property type="match status" value="1"/>
</dbReference>
<dbReference type="Gene3D" id="2.40.30.10">
    <property type="entry name" value="Translation factors"/>
    <property type="match status" value="2"/>
</dbReference>
<comment type="similarity">
    <text evidence="1">Belongs to the TRAFAC class translation factor GTPase superfamily. Classic translation factor GTPase family. EF-Tu/EF-1A subfamily.</text>
</comment>
<comment type="caution">
    <text evidence="7">The sequence shown here is derived from an EMBL/GenBank/DDBJ whole genome shotgun (WGS) entry which is preliminary data.</text>
</comment>
<proteinExistence type="inferred from homology"/>
<protein>
    <submittedName>
        <fullName evidence="7">Uncharacterized protein</fullName>
    </submittedName>
</protein>
<dbReference type="InterPro" id="IPR054696">
    <property type="entry name" value="GTP-eEF1A_C"/>
</dbReference>
<dbReference type="InterPro" id="IPR050100">
    <property type="entry name" value="TRAFAC_GTPase_members"/>
</dbReference>
<feature type="domain" description="Translation elongation factor EFTu-like" evidence="5">
    <location>
        <begin position="189"/>
        <end position="256"/>
    </location>
</feature>
<dbReference type="GO" id="GO:0006412">
    <property type="term" value="P:translation"/>
    <property type="evidence" value="ECO:0007669"/>
    <property type="project" value="UniProtKB-KW"/>
</dbReference>
<dbReference type="PANTHER" id="PTHR23115">
    <property type="entry name" value="TRANSLATION FACTOR"/>
    <property type="match status" value="1"/>
</dbReference>
<dbReference type="GO" id="GO:0005525">
    <property type="term" value="F:GTP binding"/>
    <property type="evidence" value="ECO:0007669"/>
    <property type="project" value="UniProtKB-KW"/>
</dbReference>
<evidence type="ECO:0000259" key="4">
    <source>
        <dbReference type="Pfam" id="PF00009"/>
    </source>
</evidence>
<dbReference type="Gene3D" id="3.40.50.300">
    <property type="entry name" value="P-loop containing nucleotide triphosphate hydrolases"/>
    <property type="match status" value="1"/>
</dbReference>
<dbReference type="AlphaFoldDB" id="A0A8J8NR57"/>
<feature type="domain" description="Tr-type G" evidence="4">
    <location>
        <begin position="3"/>
        <end position="161"/>
    </location>
</feature>
<dbReference type="Pfam" id="PF03144">
    <property type="entry name" value="GTP_EFTU_D2"/>
    <property type="match status" value="1"/>
</dbReference>
<dbReference type="InterPro" id="IPR009001">
    <property type="entry name" value="Transl_elong_EF1A/Init_IF2_C"/>
</dbReference>
<dbReference type="SUPFAM" id="SSF50465">
    <property type="entry name" value="EF-Tu/eEF-1alpha/eIF2-gamma C-terminal domain"/>
    <property type="match status" value="1"/>
</dbReference>